<feature type="compositionally biased region" description="Basic residues" evidence="1">
    <location>
        <begin position="533"/>
        <end position="542"/>
    </location>
</feature>
<proteinExistence type="predicted"/>
<name>A0ABY6RYA7_PODCO</name>
<evidence type="ECO:0000313" key="3">
    <source>
        <dbReference type="Proteomes" id="UP000280685"/>
    </source>
</evidence>
<feature type="compositionally biased region" description="Polar residues" evidence="1">
    <location>
        <begin position="438"/>
        <end position="447"/>
    </location>
</feature>
<dbReference type="Proteomes" id="UP000280685">
    <property type="component" value="Chromosome 1"/>
</dbReference>
<evidence type="ECO:0008006" key="4">
    <source>
        <dbReference type="Google" id="ProtNLM"/>
    </source>
</evidence>
<feature type="region of interest" description="Disordered" evidence="1">
    <location>
        <begin position="498"/>
        <end position="542"/>
    </location>
</feature>
<feature type="compositionally biased region" description="Pro residues" evidence="1">
    <location>
        <begin position="509"/>
        <end position="519"/>
    </location>
</feature>
<protein>
    <recommendedName>
        <fullName evidence="4">C2H2-type domain-containing protein</fullName>
    </recommendedName>
</protein>
<organism evidence="2 3">
    <name type="scientific">Podospora comata</name>
    <dbReference type="NCBI Taxonomy" id="48703"/>
    <lineage>
        <taxon>Eukaryota</taxon>
        <taxon>Fungi</taxon>
        <taxon>Dikarya</taxon>
        <taxon>Ascomycota</taxon>
        <taxon>Pezizomycotina</taxon>
        <taxon>Sordariomycetes</taxon>
        <taxon>Sordariomycetidae</taxon>
        <taxon>Sordariales</taxon>
        <taxon>Podosporaceae</taxon>
        <taxon>Podospora</taxon>
    </lineage>
</organism>
<dbReference type="EMBL" id="LR026964">
    <property type="protein sequence ID" value="VBB73180.1"/>
    <property type="molecule type" value="Genomic_DNA"/>
</dbReference>
<feature type="region of interest" description="Disordered" evidence="1">
    <location>
        <begin position="401"/>
        <end position="469"/>
    </location>
</feature>
<feature type="region of interest" description="Disordered" evidence="1">
    <location>
        <begin position="349"/>
        <end position="375"/>
    </location>
</feature>
<evidence type="ECO:0000256" key="1">
    <source>
        <dbReference type="SAM" id="MobiDB-lite"/>
    </source>
</evidence>
<keyword evidence="3" id="KW-1185">Reference proteome</keyword>
<feature type="compositionally biased region" description="Low complexity" evidence="1">
    <location>
        <begin position="355"/>
        <end position="369"/>
    </location>
</feature>
<accession>A0ABY6RYA7</accession>
<evidence type="ECO:0000313" key="2">
    <source>
        <dbReference type="EMBL" id="VBB73180.1"/>
    </source>
</evidence>
<gene>
    <name evidence="2" type="ORF">PODCO_116508</name>
</gene>
<sequence length="542" mass="59177">MDPVTASAAVVTAVCAIVGAVNAAQELRAKRKARKIEDIQGSKPNVTSNPSVQFDLSLRINYVVAKFGRDFGRPDDPIVQAVRKLQPELKQLLLGLADLKRLDTTAAKPDVDIEKRERELCKQADKVKDSIVQALDDLTKHFNAATGLKEEPARPSGRPLRFCKGAILCQTGKADASKLAVEADNQVPGRWGFVCQYCYLEVADYNAVRFSHDGKPVVYAEMLAASHVMACDSFSNRRAYYKCLACYQNHRDVDFSSASALEIHMRGHPGYSFVKNEPEVIKATHAKIQNYIVEPSPDRVLTGSVVDNDTVDDVSPVSSPKLSSQNLANNPIEPVKLQTLEATIRGPIPTEVPASARRPVPVSKSPRPVQASAPPNTVELPIVSYDGHDAPVELLDESHNFYPAYPRSSPAPPTSTPQLDSGHRTATNGGSSRPHAGSSLNVNSGSIPSGVYEPNPFFRPTERQNVPSRGSIELQNSARTQQSDQMYHDAPTQQIVARQLSGWNGWDVPFPPTRQPPAPKNTQIAEASQKSDKRSKKPAVFK</sequence>
<reference evidence="2" key="1">
    <citation type="submission" date="2018-02" db="EMBL/GenBank/DDBJ databases">
        <authorList>
            <person name="Silar P."/>
        </authorList>
    </citation>
    <scope>NUCLEOTIDE SEQUENCE [LARGE SCALE GENOMIC DNA]</scope>
    <source>
        <strain evidence="2">T</strain>
    </source>
</reference>